<dbReference type="Proteomes" id="UP000254707">
    <property type="component" value="Unassembled WGS sequence"/>
</dbReference>
<reference evidence="1 2" key="1">
    <citation type="submission" date="2018-06" db="EMBL/GenBank/DDBJ databases">
        <authorList>
            <consortium name="Pathogen Informatics"/>
            <person name="Doyle S."/>
        </authorList>
    </citation>
    <scope>NUCLEOTIDE SEQUENCE [LARGE SCALE GENOMIC DNA]</scope>
    <source>
        <strain evidence="1 2">NCTC7688</strain>
    </source>
</reference>
<dbReference type="InterPro" id="IPR012166">
    <property type="entry name" value="Uncharacterised_RocB"/>
</dbReference>
<dbReference type="InterPro" id="IPR050072">
    <property type="entry name" value="Peptidase_M20A"/>
</dbReference>
<dbReference type="Pfam" id="PF01546">
    <property type="entry name" value="Peptidase_M20"/>
    <property type="match status" value="1"/>
</dbReference>
<dbReference type="InterPro" id="IPR002933">
    <property type="entry name" value="Peptidase_M20"/>
</dbReference>
<dbReference type="Gene3D" id="3.40.630.10">
    <property type="entry name" value="Zn peptidases"/>
    <property type="match status" value="1"/>
</dbReference>
<evidence type="ECO:0000313" key="2">
    <source>
        <dbReference type="Proteomes" id="UP000254707"/>
    </source>
</evidence>
<dbReference type="EMBL" id="UHED01000001">
    <property type="protein sequence ID" value="SUM82116.1"/>
    <property type="molecule type" value="Genomic_DNA"/>
</dbReference>
<dbReference type="PANTHER" id="PTHR43808">
    <property type="entry name" value="ACETYLORNITHINE DEACETYLASE"/>
    <property type="match status" value="1"/>
</dbReference>
<name>A0A380HKP7_STASA</name>
<organism evidence="1 2">
    <name type="scientific">Staphylococcus saprophyticus</name>
    <dbReference type="NCBI Taxonomy" id="29385"/>
    <lineage>
        <taxon>Bacteria</taxon>
        <taxon>Bacillati</taxon>
        <taxon>Bacillota</taxon>
        <taxon>Bacilli</taxon>
        <taxon>Bacillales</taxon>
        <taxon>Staphylococcaceae</taxon>
        <taxon>Staphylococcus</taxon>
    </lineage>
</organism>
<dbReference type="PANTHER" id="PTHR43808:SF27">
    <property type="entry name" value="PROTEIN ROCB"/>
    <property type="match status" value="1"/>
</dbReference>
<sequence>MTKLLWQTYEDRLILLKRLVNHQTVTNTEGELTFPSFIKQLLLQIPYFEKNQSQILLETTEDNKEAVVVFYKAPTTTKTIVLISHFDTVDVDDYGSFREDAFNPDKLKYDFTQYSSYLSTDAIEDLKNDTYLFGRGVMDMKAGLMLHLSLIELASIEVWDINLILVTVPDEEVNSSGMRKAVETIASIKQTFQLDIQLHLNSEPTFQQASADEQHYIYSGSIGKIMPGVLCYGKETHVGNPLDGLSSNFMMSYMNQAIEYNYLFKEEFENETTPLPVSLMTKDIKQTYDVQTPFRTMGLYNMFLFKQKPADLYRQFIDTVIRATERCESDWLKILENEDIEFETKINVLTFDQLKQYAIKQYGESRIDKEIQQVIKETLGLHMQSIRVTDRLMQICRNIAPAVVTFFATPYYPAVNVSYDQKIEETIALVKETFEEKFQRQSKRIHYFNGISDSSYLNFAGDMSQMITYEKNTPNFNATYTIPFEAIKEISAPTLLCGPIGKDAHKLSERLHKKSAFEELPFVLEKLIKSYI</sequence>
<protein>
    <submittedName>
        <fullName evidence="1">Peptidase</fullName>
    </submittedName>
</protein>
<dbReference type="GO" id="GO:0016787">
    <property type="term" value="F:hydrolase activity"/>
    <property type="evidence" value="ECO:0007669"/>
    <property type="project" value="InterPro"/>
</dbReference>
<dbReference type="PIRSF" id="PIRSF010386">
    <property type="entry name" value="RocB"/>
    <property type="match status" value="1"/>
</dbReference>
<proteinExistence type="predicted"/>
<gene>
    <name evidence="1" type="ORF">NCTC7688_00612</name>
</gene>
<evidence type="ECO:0000313" key="1">
    <source>
        <dbReference type="EMBL" id="SUM82116.1"/>
    </source>
</evidence>
<accession>A0A380HKP7</accession>
<dbReference type="RefSeq" id="WP_115340470.1">
    <property type="nucleotide sequence ID" value="NZ_UHED01000001.1"/>
</dbReference>
<dbReference type="SUPFAM" id="SSF53187">
    <property type="entry name" value="Zn-dependent exopeptidases"/>
    <property type="match status" value="1"/>
</dbReference>
<dbReference type="AlphaFoldDB" id="A0A380HKP7"/>